<evidence type="ECO:0000259" key="1">
    <source>
        <dbReference type="Pfam" id="PF10728"/>
    </source>
</evidence>
<dbReference type="Pfam" id="PF10728">
    <property type="entry name" value="DUF2520"/>
    <property type="match status" value="1"/>
</dbReference>
<dbReference type="AlphaFoldDB" id="A0A075FIL8"/>
<feature type="domain" description="DUF2520" evidence="1">
    <location>
        <begin position="2"/>
        <end position="85"/>
    </location>
</feature>
<dbReference type="InterPro" id="IPR037108">
    <property type="entry name" value="TM1727-like_C_sf"/>
</dbReference>
<dbReference type="InterPro" id="IPR018931">
    <property type="entry name" value="DUF2520"/>
</dbReference>
<dbReference type="PANTHER" id="PTHR40459:SF1">
    <property type="entry name" value="CONSERVED HYPOTHETICAL ALANINE AND LEUCINE RICH PROTEIN"/>
    <property type="match status" value="1"/>
</dbReference>
<reference evidence="2" key="1">
    <citation type="journal article" date="2014" name="Genome Biol. Evol.">
        <title>Pangenome evidence for extensive interdomain horizontal transfer affecting lineage core and shell genes in uncultured planktonic thaumarchaeota and euryarchaeota.</title>
        <authorList>
            <person name="Deschamps P."/>
            <person name="Zivanovic Y."/>
            <person name="Moreira D."/>
            <person name="Rodriguez-Valera F."/>
            <person name="Lopez-Garcia P."/>
        </authorList>
    </citation>
    <scope>NUCLEOTIDE SEQUENCE</scope>
</reference>
<proteinExistence type="predicted"/>
<dbReference type="PANTHER" id="PTHR40459">
    <property type="entry name" value="CONSERVED HYPOTHETICAL ALANINE AND LEUCINE RICH PROTEIN"/>
    <property type="match status" value="1"/>
</dbReference>
<protein>
    <recommendedName>
        <fullName evidence="1">DUF2520 domain-containing protein</fullName>
    </recommendedName>
</protein>
<accession>A0A075FIL8</accession>
<dbReference type="SUPFAM" id="SSF48179">
    <property type="entry name" value="6-phosphogluconate dehydrogenase C-terminal domain-like"/>
    <property type="match status" value="1"/>
</dbReference>
<dbReference type="Gene3D" id="1.10.1040.20">
    <property type="entry name" value="ProC-like, C-terminal domain"/>
    <property type="match status" value="1"/>
</dbReference>
<name>A0A075FIL8_9ARCH</name>
<evidence type="ECO:0000313" key="2">
    <source>
        <dbReference type="EMBL" id="AIE90978.1"/>
    </source>
</evidence>
<sequence>MVASNYLPVLLALAARLLVRAGVDEDEAIPALLPLMRGTLENVAELGLAPALTGPISRGDVETVRLHLRTLPDREARVYRDLGREAVALAEAQGLESETVAVLRDLFEIAVEARA</sequence>
<dbReference type="InterPro" id="IPR008927">
    <property type="entry name" value="6-PGluconate_DH-like_C_sf"/>
</dbReference>
<organism evidence="2">
    <name type="scientific">uncultured marine thaumarchaeote AD1000_100_C06</name>
    <dbReference type="NCBI Taxonomy" id="1455887"/>
    <lineage>
        <taxon>Archaea</taxon>
        <taxon>Nitrososphaerota</taxon>
        <taxon>environmental samples</taxon>
    </lineage>
</organism>
<dbReference type="EMBL" id="KF900324">
    <property type="protein sequence ID" value="AIE90978.1"/>
    <property type="molecule type" value="Genomic_DNA"/>
</dbReference>